<name>A0A538SRD5_UNCEI</name>
<dbReference type="Proteomes" id="UP000320184">
    <property type="component" value="Unassembled WGS sequence"/>
</dbReference>
<evidence type="ECO:0000313" key="4">
    <source>
        <dbReference type="EMBL" id="TMQ53940.1"/>
    </source>
</evidence>
<reference evidence="4 5" key="1">
    <citation type="journal article" date="2019" name="Nat. Microbiol.">
        <title>Mediterranean grassland soil C-N compound turnover is dependent on rainfall and depth, and is mediated by genomically divergent microorganisms.</title>
        <authorList>
            <person name="Diamond S."/>
            <person name="Andeer P.F."/>
            <person name="Li Z."/>
            <person name="Crits-Christoph A."/>
            <person name="Burstein D."/>
            <person name="Anantharaman K."/>
            <person name="Lane K.R."/>
            <person name="Thomas B.C."/>
            <person name="Pan C."/>
            <person name="Northen T.R."/>
            <person name="Banfield J.F."/>
        </authorList>
    </citation>
    <scope>NUCLEOTIDE SEQUENCE [LARGE SCALE GENOMIC DNA]</scope>
    <source>
        <strain evidence="4">WS_3</strain>
    </source>
</reference>
<feature type="domain" description="Oxidoreductase molybdopterin-binding" evidence="3">
    <location>
        <begin position="165"/>
        <end position="314"/>
    </location>
</feature>
<evidence type="ECO:0000256" key="1">
    <source>
        <dbReference type="SAM" id="MobiDB-lite"/>
    </source>
</evidence>
<dbReference type="PROSITE" id="PS51318">
    <property type="entry name" value="TAT"/>
    <property type="match status" value="1"/>
</dbReference>
<feature type="transmembrane region" description="Helical" evidence="2">
    <location>
        <begin position="66"/>
        <end position="84"/>
    </location>
</feature>
<dbReference type="PANTHER" id="PTHR43032">
    <property type="entry name" value="PROTEIN-METHIONINE-SULFOXIDE REDUCTASE"/>
    <property type="match status" value="1"/>
</dbReference>
<dbReference type="EMBL" id="VBOT01000006">
    <property type="protein sequence ID" value="TMQ53940.1"/>
    <property type="molecule type" value="Genomic_DNA"/>
</dbReference>
<dbReference type="Gene3D" id="3.90.420.10">
    <property type="entry name" value="Oxidoreductase, molybdopterin-binding domain"/>
    <property type="match status" value="1"/>
</dbReference>
<dbReference type="InterPro" id="IPR006311">
    <property type="entry name" value="TAT_signal"/>
</dbReference>
<dbReference type="InterPro" id="IPR000572">
    <property type="entry name" value="OxRdtase_Mopterin-bd_dom"/>
</dbReference>
<keyword evidence="2" id="KW-1133">Transmembrane helix</keyword>
<dbReference type="PANTHER" id="PTHR43032:SF2">
    <property type="entry name" value="BLL0505 PROTEIN"/>
    <property type="match status" value="1"/>
</dbReference>
<dbReference type="AlphaFoldDB" id="A0A538SRD5"/>
<evidence type="ECO:0000259" key="3">
    <source>
        <dbReference type="Pfam" id="PF00174"/>
    </source>
</evidence>
<organism evidence="4 5">
    <name type="scientific">Eiseniibacteriota bacterium</name>
    <dbReference type="NCBI Taxonomy" id="2212470"/>
    <lineage>
        <taxon>Bacteria</taxon>
        <taxon>Candidatus Eiseniibacteriota</taxon>
    </lineage>
</organism>
<accession>A0A538SRD5</accession>
<gene>
    <name evidence="4" type="ORF">E6K73_00590</name>
</gene>
<evidence type="ECO:0000256" key="2">
    <source>
        <dbReference type="SAM" id="Phobius"/>
    </source>
</evidence>
<evidence type="ECO:0000313" key="5">
    <source>
        <dbReference type="Proteomes" id="UP000320184"/>
    </source>
</evidence>
<proteinExistence type="predicted"/>
<dbReference type="InterPro" id="IPR036374">
    <property type="entry name" value="OxRdtase_Mopterin-bd_sf"/>
</dbReference>
<protein>
    <recommendedName>
        <fullName evidence="3">Oxidoreductase molybdopterin-binding domain-containing protein</fullName>
    </recommendedName>
</protein>
<keyword evidence="2" id="KW-0812">Transmembrane</keyword>
<keyword evidence="2" id="KW-0472">Membrane</keyword>
<dbReference type="SUPFAM" id="SSF56524">
    <property type="entry name" value="Oxidoreductase molybdopterin-binding domain"/>
    <property type="match status" value="1"/>
</dbReference>
<feature type="region of interest" description="Disordered" evidence="1">
    <location>
        <begin position="1"/>
        <end position="43"/>
    </location>
</feature>
<comment type="caution">
    <text evidence="4">The sequence shown here is derived from an EMBL/GenBank/DDBJ whole genome shotgun (WGS) entry which is preliminary data.</text>
</comment>
<sequence length="325" mass="35766">MAGDETLRNVPDEAPSEPAPPPDHAAPAVAPAPRPRRPWREALAEPPEVPIEVPRSRLAAQSRRDFLLYAAGVAATAAGAWWLLPDRTKARLLPGPARDRLDTLAARAGLTREQRERALDRALTFDDDVAEALYTKNRRVRTYGRSEVTPLPNNYDGQTPGPEYLPTWSLRVSGLASGRLEHLTIGDLLGRFAHHEQVTRLVCVEGWSAIAWWGGIRFADFLAAFPPAPSTRWAALRSAVNLDFAGNSDPYYVSIDLETARHPQTLLATHQGGRPLTLAHGAPLRLLAPMKLGLKNIKAVTDVAYTAQEPPDYWSQRGYSKYDGL</sequence>
<dbReference type="Pfam" id="PF00174">
    <property type="entry name" value="Oxidored_molyb"/>
    <property type="match status" value="1"/>
</dbReference>
<feature type="compositionally biased region" description="Basic and acidic residues" evidence="1">
    <location>
        <begin position="1"/>
        <end position="11"/>
    </location>
</feature>